<dbReference type="InterPro" id="IPR012674">
    <property type="entry name" value="Calycin"/>
</dbReference>
<comment type="caution">
    <text evidence="1">The sequence shown here is derived from an EMBL/GenBank/DDBJ whole genome shotgun (WGS) entry which is preliminary data.</text>
</comment>
<dbReference type="AlphaFoldDB" id="A0AAQ4DB32"/>
<dbReference type="Gene3D" id="2.40.128.20">
    <property type="match status" value="1"/>
</dbReference>
<evidence type="ECO:0000313" key="2">
    <source>
        <dbReference type="Proteomes" id="UP001321473"/>
    </source>
</evidence>
<sequence length="94" mass="10684">MTIITTTKHNERANRSVNISLQVQPIKDVYPPILVVRVLRRDAAGCSMWTPGDKYKKPPFCCEFIYFLLCREIVPVYNLPQCPTSNANSAHSCL</sequence>
<name>A0AAQ4DB32_AMBAM</name>
<organism evidence="1 2">
    <name type="scientific">Amblyomma americanum</name>
    <name type="common">Lone star tick</name>
    <dbReference type="NCBI Taxonomy" id="6943"/>
    <lineage>
        <taxon>Eukaryota</taxon>
        <taxon>Metazoa</taxon>
        <taxon>Ecdysozoa</taxon>
        <taxon>Arthropoda</taxon>
        <taxon>Chelicerata</taxon>
        <taxon>Arachnida</taxon>
        <taxon>Acari</taxon>
        <taxon>Parasitiformes</taxon>
        <taxon>Ixodida</taxon>
        <taxon>Ixodoidea</taxon>
        <taxon>Ixodidae</taxon>
        <taxon>Amblyomminae</taxon>
        <taxon>Amblyomma</taxon>
    </lineage>
</organism>
<evidence type="ECO:0000313" key="1">
    <source>
        <dbReference type="EMBL" id="KAK8759672.1"/>
    </source>
</evidence>
<protein>
    <submittedName>
        <fullName evidence="1">Uncharacterized protein</fullName>
    </submittedName>
</protein>
<dbReference type="Proteomes" id="UP001321473">
    <property type="component" value="Unassembled WGS sequence"/>
</dbReference>
<gene>
    <name evidence="1" type="ORF">V5799_002696</name>
</gene>
<dbReference type="SUPFAM" id="SSF50814">
    <property type="entry name" value="Lipocalins"/>
    <property type="match status" value="1"/>
</dbReference>
<accession>A0AAQ4DB32</accession>
<proteinExistence type="predicted"/>
<dbReference type="EMBL" id="JARKHS020032753">
    <property type="protein sequence ID" value="KAK8759672.1"/>
    <property type="molecule type" value="Genomic_DNA"/>
</dbReference>
<reference evidence="1 2" key="1">
    <citation type="journal article" date="2023" name="Arcadia Sci">
        <title>De novo assembly of a long-read Amblyomma americanum tick genome.</title>
        <authorList>
            <person name="Chou S."/>
            <person name="Poskanzer K.E."/>
            <person name="Rollins M."/>
            <person name="Thuy-Boun P.S."/>
        </authorList>
    </citation>
    <scope>NUCLEOTIDE SEQUENCE [LARGE SCALE GENOMIC DNA]</scope>
    <source>
        <strain evidence="1">F_SG_1</strain>
        <tissue evidence="1">Salivary glands</tissue>
    </source>
</reference>
<keyword evidence="2" id="KW-1185">Reference proteome</keyword>